<comment type="similarity">
    <text evidence="2">Belongs to the dermatopontin family.</text>
</comment>
<evidence type="ECO:0000313" key="5">
    <source>
        <dbReference type="Proteomes" id="UP000694888"/>
    </source>
</evidence>
<accession>A0ABM1A189</accession>
<name>A0ABM1A189_APLCA</name>
<protein>
    <submittedName>
        <fullName evidence="6">Dermatopontin</fullName>
    </submittedName>
</protein>
<dbReference type="PANTHER" id="PTHR15040:SF1">
    <property type="entry name" value="DERMATOPONTIN-LIKE ISOFORM X1"/>
    <property type="match status" value="1"/>
</dbReference>
<comment type="subcellular location">
    <subcellularLocation>
        <location evidence="1">Secreted</location>
    </subcellularLocation>
</comment>
<evidence type="ECO:0000256" key="2">
    <source>
        <dbReference type="ARBA" id="ARBA00008712"/>
    </source>
</evidence>
<organism evidence="5 6">
    <name type="scientific">Aplysia californica</name>
    <name type="common">California sea hare</name>
    <dbReference type="NCBI Taxonomy" id="6500"/>
    <lineage>
        <taxon>Eukaryota</taxon>
        <taxon>Metazoa</taxon>
        <taxon>Spiralia</taxon>
        <taxon>Lophotrochozoa</taxon>
        <taxon>Mollusca</taxon>
        <taxon>Gastropoda</taxon>
        <taxon>Heterobranchia</taxon>
        <taxon>Euthyneura</taxon>
        <taxon>Tectipleura</taxon>
        <taxon>Aplysiida</taxon>
        <taxon>Aplysioidea</taxon>
        <taxon>Aplysiidae</taxon>
        <taxon>Aplysia</taxon>
    </lineage>
</organism>
<dbReference type="Pfam" id="PF14704">
    <property type="entry name" value="DERM"/>
    <property type="match status" value="1"/>
</dbReference>
<proteinExistence type="inferred from homology"/>
<evidence type="ECO:0000256" key="3">
    <source>
        <dbReference type="ARBA" id="ARBA00022525"/>
    </source>
</evidence>
<evidence type="ECO:0000256" key="4">
    <source>
        <dbReference type="ARBA" id="ARBA00023157"/>
    </source>
</evidence>
<keyword evidence="5" id="KW-1185">Reference proteome</keyword>
<gene>
    <name evidence="6" type="primary">LOC101850250</name>
</gene>
<sequence length="197" mass="22137">MYIYKTLLSYAPHLVLCDLQQSDRMMTLLTLLFSSGILAQLVSAGFDGPTFTCEDGEILKSVESLNEGDANWKFHCAKLADKFPGEALSNCEWSEWNSGWRDVMDFQCLGHRIITGVSRRINFQQYETEFRFRCCKPGSLDPVSCAYSDNWNGTTVHTIPDGSGFRGVKSTYDAKTHDRQFKFDICKLSKTSGPAVG</sequence>
<dbReference type="PANTHER" id="PTHR15040">
    <property type="entry name" value="DERMATOPONTIN-RELATED"/>
    <property type="match status" value="1"/>
</dbReference>
<dbReference type="Proteomes" id="UP000694888">
    <property type="component" value="Unplaced"/>
</dbReference>
<dbReference type="RefSeq" id="XP_012938767.1">
    <property type="nucleotide sequence ID" value="XM_013083313.2"/>
</dbReference>
<evidence type="ECO:0000256" key="1">
    <source>
        <dbReference type="ARBA" id="ARBA00004613"/>
    </source>
</evidence>
<keyword evidence="4" id="KW-1015">Disulfide bond</keyword>
<reference evidence="6" key="1">
    <citation type="submission" date="2025-08" db="UniProtKB">
        <authorList>
            <consortium name="RefSeq"/>
        </authorList>
    </citation>
    <scope>IDENTIFICATION</scope>
</reference>
<evidence type="ECO:0000313" key="6">
    <source>
        <dbReference type="RefSeq" id="XP_012938767.1"/>
    </source>
</evidence>
<keyword evidence="3" id="KW-0964">Secreted</keyword>
<dbReference type="InterPro" id="IPR026645">
    <property type="entry name" value="Dermatopontin"/>
</dbReference>
<dbReference type="GeneID" id="101850250"/>